<evidence type="ECO:0000313" key="5">
    <source>
        <dbReference type="EMBL" id="GLS83414.1"/>
    </source>
</evidence>
<dbReference type="NCBIfam" id="NF009073">
    <property type="entry name" value="PRK12408.1"/>
    <property type="match status" value="1"/>
</dbReference>
<evidence type="ECO:0000256" key="2">
    <source>
        <dbReference type="ARBA" id="ARBA00022777"/>
    </source>
</evidence>
<dbReference type="SUPFAM" id="SSF53067">
    <property type="entry name" value="Actin-like ATPase domain"/>
    <property type="match status" value="1"/>
</dbReference>
<dbReference type="GO" id="GO:0004340">
    <property type="term" value="F:glucokinase activity"/>
    <property type="evidence" value="ECO:0007669"/>
    <property type="project" value="UniProtKB-UniRule"/>
</dbReference>
<dbReference type="Pfam" id="PF02685">
    <property type="entry name" value="Glucokinase"/>
    <property type="match status" value="1"/>
</dbReference>
<dbReference type="Gene3D" id="3.30.420.40">
    <property type="match status" value="1"/>
</dbReference>
<keyword evidence="6" id="KW-1185">Reference proteome</keyword>
<dbReference type="GO" id="GO:0005536">
    <property type="term" value="F:D-glucose binding"/>
    <property type="evidence" value="ECO:0007669"/>
    <property type="project" value="InterPro"/>
</dbReference>
<dbReference type="GO" id="GO:0006096">
    <property type="term" value="P:glycolytic process"/>
    <property type="evidence" value="ECO:0007669"/>
    <property type="project" value="UniProtKB-UniRule"/>
</dbReference>
<organism evidence="5 6">
    <name type="scientific">Paraferrimonas haliotis</name>
    <dbReference type="NCBI Taxonomy" id="2013866"/>
    <lineage>
        <taxon>Bacteria</taxon>
        <taxon>Pseudomonadati</taxon>
        <taxon>Pseudomonadota</taxon>
        <taxon>Gammaproteobacteria</taxon>
        <taxon>Alteromonadales</taxon>
        <taxon>Ferrimonadaceae</taxon>
        <taxon>Paraferrimonas</taxon>
    </lineage>
</organism>
<reference evidence="5 6" key="1">
    <citation type="journal article" date="2014" name="Int. J. Syst. Evol. Microbiol.">
        <title>Complete genome sequence of Corynebacterium casei LMG S-19264T (=DSM 44701T), isolated from a smear-ripened cheese.</title>
        <authorList>
            <consortium name="US DOE Joint Genome Institute (JGI-PGF)"/>
            <person name="Walter F."/>
            <person name="Albersmeier A."/>
            <person name="Kalinowski J."/>
            <person name="Ruckert C."/>
        </authorList>
    </citation>
    <scope>NUCLEOTIDE SEQUENCE [LARGE SCALE GENOMIC DNA]</scope>
    <source>
        <strain evidence="5 6">NBRC 112785</strain>
    </source>
</reference>
<comment type="catalytic activity">
    <reaction evidence="3">
        <text>D-glucose + ATP = D-glucose 6-phosphate + ADP + H(+)</text>
        <dbReference type="Rhea" id="RHEA:17825"/>
        <dbReference type="ChEBI" id="CHEBI:4167"/>
        <dbReference type="ChEBI" id="CHEBI:15378"/>
        <dbReference type="ChEBI" id="CHEBI:30616"/>
        <dbReference type="ChEBI" id="CHEBI:61548"/>
        <dbReference type="ChEBI" id="CHEBI:456216"/>
        <dbReference type="EC" id="2.7.1.2"/>
    </reaction>
</comment>
<keyword evidence="1 3" id="KW-0808">Transferase</keyword>
<evidence type="ECO:0000313" key="6">
    <source>
        <dbReference type="Proteomes" id="UP001157439"/>
    </source>
</evidence>
<dbReference type="Proteomes" id="UP001157439">
    <property type="component" value="Unassembled WGS sequence"/>
</dbReference>
<dbReference type="NCBIfam" id="TIGR00749">
    <property type="entry name" value="glk"/>
    <property type="match status" value="1"/>
</dbReference>
<comment type="similarity">
    <text evidence="3 4">Belongs to the bacterial glucokinase family.</text>
</comment>
<keyword evidence="3" id="KW-0547">Nucleotide-binding</keyword>
<comment type="subcellular location">
    <subcellularLocation>
        <location evidence="3">Cytoplasm</location>
    </subcellularLocation>
</comment>
<gene>
    <name evidence="3 5" type="primary">glk</name>
    <name evidence="5" type="ORF">GCM10007894_13910</name>
</gene>
<dbReference type="Gene3D" id="3.40.367.20">
    <property type="match status" value="1"/>
</dbReference>
<sequence>MTQYTIVADIGGTNARFALASQTEEGVHTQEVRFYPSKNYISLEAVVREYMSSLPEGITPDSACLAVAGPIDKYSVTVTNLGWHNNVDELRRHLQLKHLKVINDFVAYAYSIPLLPENQLQSVKPGDAMKCSPRVVLGPGTGFGVASLVPMNDRWHAIACEGGHISLASTNARQAALVEILARRHSHVSVETILCGQGLVNLYKAMGTFLDAPTPLTTPAEITAAADARSPLAWETLDEFCRWLGSVTADMVLVQGARGGAYLGGGILPRISEFLQHSDFTRAFGQKGKMAEYLEPIPVSLALKSDTALMGAAAWYFDNRDS</sequence>
<dbReference type="RefSeq" id="WP_095497033.1">
    <property type="nucleotide sequence ID" value="NZ_BSPO01000002.1"/>
</dbReference>
<keyword evidence="3" id="KW-0324">Glycolysis</keyword>
<dbReference type="GO" id="GO:0005524">
    <property type="term" value="F:ATP binding"/>
    <property type="evidence" value="ECO:0007669"/>
    <property type="project" value="UniProtKB-UniRule"/>
</dbReference>
<keyword evidence="3" id="KW-0963">Cytoplasm</keyword>
<feature type="binding site" evidence="3">
    <location>
        <begin position="8"/>
        <end position="13"/>
    </location>
    <ligand>
        <name>ATP</name>
        <dbReference type="ChEBI" id="CHEBI:30616"/>
    </ligand>
</feature>
<accession>A0AA37TLM4</accession>
<keyword evidence="3" id="KW-0067">ATP-binding</keyword>
<dbReference type="HAMAP" id="MF_00524">
    <property type="entry name" value="Glucokinase"/>
    <property type="match status" value="1"/>
</dbReference>
<dbReference type="EMBL" id="BSPO01000002">
    <property type="protein sequence ID" value="GLS83414.1"/>
    <property type="molecule type" value="Genomic_DNA"/>
</dbReference>
<dbReference type="AlphaFoldDB" id="A0AA37TLM4"/>
<dbReference type="EC" id="2.7.1.2" evidence="3"/>
<name>A0AA37TLM4_9GAMM</name>
<dbReference type="InterPro" id="IPR050201">
    <property type="entry name" value="Bacterial_glucokinase"/>
</dbReference>
<dbReference type="InterPro" id="IPR003836">
    <property type="entry name" value="Glucokinase"/>
</dbReference>
<evidence type="ECO:0000256" key="1">
    <source>
        <dbReference type="ARBA" id="ARBA00022679"/>
    </source>
</evidence>
<keyword evidence="2 3" id="KW-0418">Kinase</keyword>
<proteinExistence type="inferred from homology"/>
<protein>
    <recommendedName>
        <fullName evidence="3">Glucokinase</fullName>
        <ecNumber evidence="3">2.7.1.2</ecNumber>
    </recommendedName>
    <alternativeName>
        <fullName evidence="3">Glucose kinase</fullName>
    </alternativeName>
</protein>
<comment type="caution">
    <text evidence="5">The sequence shown here is derived from an EMBL/GenBank/DDBJ whole genome shotgun (WGS) entry which is preliminary data.</text>
</comment>
<dbReference type="PANTHER" id="PTHR47690">
    <property type="entry name" value="GLUCOKINASE"/>
    <property type="match status" value="1"/>
</dbReference>
<dbReference type="GO" id="GO:0005829">
    <property type="term" value="C:cytosol"/>
    <property type="evidence" value="ECO:0007669"/>
    <property type="project" value="TreeGrafter"/>
</dbReference>
<evidence type="ECO:0000256" key="4">
    <source>
        <dbReference type="RuleBase" id="RU004046"/>
    </source>
</evidence>
<dbReference type="PANTHER" id="PTHR47690:SF1">
    <property type="entry name" value="GLUCOKINASE"/>
    <property type="match status" value="1"/>
</dbReference>
<dbReference type="CDD" id="cd24008">
    <property type="entry name" value="ASKHA_NBD_GLK"/>
    <property type="match status" value="1"/>
</dbReference>
<dbReference type="InterPro" id="IPR043129">
    <property type="entry name" value="ATPase_NBD"/>
</dbReference>
<evidence type="ECO:0000256" key="3">
    <source>
        <dbReference type="HAMAP-Rule" id="MF_00524"/>
    </source>
</evidence>